<keyword evidence="2" id="KW-0812">Transmembrane</keyword>
<feature type="region of interest" description="Disordered" evidence="1">
    <location>
        <begin position="183"/>
        <end position="203"/>
    </location>
</feature>
<dbReference type="AlphaFoldDB" id="A0A1D6N6Z9"/>
<organism evidence="3">
    <name type="scientific">Zea mays</name>
    <name type="common">Maize</name>
    <dbReference type="NCBI Taxonomy" id="4577"/>
    <lineage>
        <taxon>Eukaryota</taxon>
        <taxon>Viridiplantae</taxon>
        <taxon>Streptophyta</taxon>
        <taxon>Embryophyta</taxon>
        <taxon>Tracheophyta</taxon>
        <taxon>Spermatophyta</taxon>
        <taxon>Magnoliopsida</taxon>
        <taxon>Liliopsida</taxon>
        <taxon>Poales</taxon>
        <taxon>Poaceae</taxon>
        <taxon>PACMAD clade</taxon>
        <taxon>Panicoideae</taxon>
        <taxon>Andropogonodae</taxon>
        <taxon>Andropogoneae</taxon>
        <taxon>Tripsacinae</taxon>
        <taxon>Zea</taxon>
    </lineage>
</organism>
<protein>
    <submittedName>
        <fullName evidence="3">Uncharacterized protein</fullName>
    </submittedName>
</protein>
<evidence type="ECO:0000256" key="1">
    <source>
        <dbReference type="SAM" id="MobiDB-lite"/>
    </source>
</evidence>
<dbReference type="InParanoid" id="A0A1D6N6Z9"/>
<reference evidence="3" key="1">
    <citation type="submission" date="2015-12" db="EMBL/GenBank/DDBJ databases">
        <title>Update maize B73 reference genome by single molecule sequencing technologies.</title>
        <authorList>
            <consortium name="Maize Genome Sequencing Project"/>
            <person name="Ware D."/>
        </authorList>
    </citation>
    <scope>NUCLEOTIDE SEQUENCE [LARGE SCALE GENOMIC DNA]</scope>
    <source>
        <tissue evidence="3">Seedling</tissue>
    </source>
</reference>
<proteinExistence type="predicted"/>
<keyword evidence="2" id="KW-0472">Membrane</keyword>
<feature type="transmembrane region" description="Helical" evidence="2">
    <location>
        <begin position="12"/>
        <end position="34"/>
    </location>
</feature>
<feature type="compositionally biased region" description="Polar residues" evidence="1">
    <location>
        <begin position="84"/>
        <end position="94"/>
    </location>
</feature>
<evidence type="ECO:0000256" key="2">
    <source>
        <dbReference type="SAM" id="Phobius"/>
    </source>
</evidence>
<gene>
    <name evidence="3" type="ORF">ZEAMMB73_Zm00001d042828</name>
</gene>
<accession>A0A1D6N6Z9</accession>
<feature type="region of interest" description="Disordered" evidence="1">
    <location>
        <begin position="81"/>
        <end position="101"/>
    </location>
</feature>
<dbReference type="EMBL" id="CM007649">
    <property type="protein sequence ID" value="ONM36364.1"/>
    <property type="molecule type" value="Genomic_DNA"/>
</dbReference>
<name>A0A1D6N6Z9_MAIZE</name>
<sequence>MSSSSEGMDVVLLLPVLHSLFSALSLLCSSFLFVQQGLDSGGRAAIMMFDVADMHGHHGDGRRAAAVQVIFPQSQIARGKASSVAETGSTDHVPSTSSTAADSSTLADKAIAGLPPDLLNKLTIRSGRLSHRTLAGSSHLASGFGDTMKCARVLEVVSKDMQAYLKKNTRSALVLDDDESIEGEDDAAAAAPVQSEPSSGTKYKQAKKKVSQAAMSSFVVSAPPKPTTQKCVDKQPAVQFVSWTCANPMRRFTVCPLRFSNPNGKYELYQWNDPDFSEFQKKTMQS</sequence>
<keyword evidence="2" id="KW-1133">Transmembrane helix</keyword>
<evidence type="ECO:0000313" key="3">
    <source>
        <dbReference type="EMBL" id="ONM36364.1"/>
    </source>
</evidence>